<dbReference type="Gene3D" id="1.10.260.40">
    <property type="entry name" value="lambda repressor-like DNA-binding domains"/>
    <property type="match status" value="1"/>
</dbReference>
<organism evidence="3 4">
    <name type="scientific">Candidatus Sodalis pierantonii str. SOPE</name>
    <dbReference type="NCBI Taxonomy" id="2342"/>
    <lineage>
        <taxon>Bacteria</taxon>
        <taxon>Pseudomonadati</taxon>
        <taxon>Pseudomonadota</taxon>
        <taxon>Gammaproteobacteria</taxon>
        <taxon>Enterobacterales</taxon>
        <taxon>Bruguierivoracaceae</taxon>
        <taxon>Sodalis</taxon>
    </lineage>
</organism>
<name>W0HGU8_9GAMM</name>
<gene>
    <name evidence="3" type="ORF">SOPEG_0227</name>
</gene>
<dbReference type="RefSeq" id="WP_025244005.1">
    <property type="nucleotide sequence ID" value="NZ_CP006568.1"/>
</dbReference>
<reference evidence="3 4" key="1">
    <citation type="journal article" date="2014" name="Genome Biol. Evol.">
        <title>Genome degeneration and adaptation in a nascent stage of symbiosis.</title>
        <authorList>
            <person name="Oakeson K.F."/>
            <person name="Gil R."/>
            <person name="Clayton A.L."/>
            <person name="Dunn D.M."/>
            <person name="von Niederhausern A.C."/>
            <person name="Hamil C."/>
            <person name="Aoyagi A."/>
            <person name="Duval B."/>
            <person name="Baca A."/>
            <person name="Silva F.J."/>
            <person name="Vallier A."/>
            <person name="Jackson D.G."/>
            <person name="Latorre A."/>
            <person name="Weiss R.B."/>
            <person name="Heddi A."/>
            <person name="Moya A."/>
            <person name="Dale C."/>
        </authorList>
    </citation>
    <scope>NUCLEOTIDE SEQUENCE [LARGE SCALE GENOMIC DNA]</scope>
    <source>
        <strain evidence="4">none</strain>
    </source>
</reference>
<dbReference type="HOGENOM" id="CLU_097144_0_0_6"/>
<dbReference type="Pfam" id="PF07022">
    <property type="entry name" value="Phage_CI_repr"/>
    <property type="match status" value="1"/>
</dbReference>
<keyword evidence="4" id="KW-1185">Reference proteome</keyword>
<dbReference type="PROSITE" id="PS50943">
    <property type="entry name" value="HTH_CROC1"/>
    <property type="match status" value="1"/>
</dbReference>
<evidence type="ECO:0000259" key="2">
    <source>
        <dbReference type="PROSITE" id="PS50943"/>
    </source>
</evidence>
<dbReference type="eggNOG" id="ENOG50333SE">
    <property type="taxonomic scope" value="Bacteria"/>
</dbReference>
<dbReference type="InterPro" id="IPR010982">
    <property type="entry name" value="Lambda_DNA-bd_dom_sf"/>
</dbReference>
<protein>
    <submittedName>
        <fullName evidence="3">Putative regulatory protein</fullName>
    </submittedName>
</protein>
<dbReference type="KEGG" id="pes:SOPEG_0227"/>
<accession>W0HGU8</accession>
<dbReference type="GO" id="GO:0045892">
    <property type="term" value="P:negative regulation of DNA-templated transcription"/>
    <property type="evidence" value="ECO:0007669"/>
    <property type="project" value="InterPro"/>
</dbReference>
<feature type="domain" description="HTH cro/C1-type" evidence="2">
    <location>
        <begin position="39"/>
        <end position="74"/>
    </location>
</feature>
<dbReference type="InterPro" id="IPR001387">
    <property type="entry name" value="Cro/C1-type_HTH"/>
</dbReference>
<feature type="region of interest" description="Disordered" evidence="1">
    <location>
        <begin position="163"/>
        <end position="183"/>
    </location>
</feature>
<evidence type="ECO:0000313" key="3">
    <source>
        <dbReference type="EMBL" id="AHF72951.1"/>
    </source>
</evidence>
<proteinExistence type="predicted"/>
<dbReference type="AlphaFoldDB" id="W0HGU8"/>
<dbReference type="EMBL" id="CP006568">
    <property type="protein sequence ID" value="AHF72951.1"/>
    <property type="molecule type" value="Genomic_DNA"/>
</dbReference>
<dbReference type="SUPFAM" id="SSF47413">
    <property type="entry name" value="lambda repressor-like DNA-binding domains"/>
    <property type="match status" value="1"/>
</dbReference>
<sequence length="183" mass="20734">MGTKENKFAFGWEGKESFRERLEMLIGGRSIRSAAKAWGLPASTINNYLHKGTEPALKVVLSLAEAENVSLEWLALGLNKERRAKSSPKTQEHDNLKHTWLMIYESLDRQDIESLIRLIHKERAKGILLSSSRIDSVDNALLLLSQEEKERLMQLYDQIKKGASEEGEVASEDSLASERKRVV</sequence>
<evidence type="ECO:0000313" key="4">
    <source>
        <dbReference type="Proteomes" id="UP000019025"/>
    </source>
</evidence>
<dbReference type="Proteomes" id="UP000019025">
    <property type="component" value="Chromosome"/>
</dbReference>
<dbReference type="GO" id="GO:0003677">
    <property type="term" value="F:DNA binding"/>
    <property type="evidence" value="ECO:0007669"/>
    <property type="project" value="InterPro"/>
</dbReference>
<evidence type="ECO:0000256" key="1">
    <source>
        <dbReference type="SAM" id="MobiDB-lite"/>
    </source>
</evidence>
<dbReference type="InterPro" id="IPR010744">
    <property type="entry name" value="Phage_CI_N"/>
</dbReference>